<sequence length="602" mass="68626">MSLVECPVKNSFTYNTTLCACNPGYIYNTTTKACSLFQSDVTDWTRIDSGFDKHDFYSFNIPQVFQLNAITKFTQSQAILLETTLLLLFSWLLFCFLARFGSLGDGRTPWFKIRWWISRLDFSFATRHWLDDQKVVVKRKTELGGTLSIASWILFIGLFATLLYQFLSKRSIEVHNLRATNAPDLASFNNDMEFNITTISGMSCSHLRGIDNLVTGSPGFIAQRVAPLSTFANYSCHNSTMGPTIVFKCFKCQLIQDYTYISWHFLDLPNDPASAVGFQFNLTMTDHASKRRMSLVSGTLKNGSNMDNKPITYRGVDPNILKFNLFPRIYRNLHDLKLIQPLFHDFIPGSYISEINPLKDSLQSSSTGVVNVTISINFLSAYVVEIDDEKILGPVSFLADLGGLYCISVGIFFYLLVQCEYRVKKLRNEDSVMRNIRSRQKAKKNWNKLRKYVKYTWNCSSLDDNYKSLDTDVCCTGMKKNSSHKEISSRKQRPPIKMDKISFNRKVTLPDEKVQRNQVHQNVKADKIRTDGGNTLPPPPPLEYKAVSDGSLTELQKHLQVLYEYNVKLRENMDIAQSMINDLTSKSSSSDLDKSSTTLHDS</sequence>
<evidence type="ECO:0000313" key="2">
    <source>
        <dbReference type="Proteomes" id="UP000077755"/>
    </source>
</evidence>
<dbReference type="AlphaFoldDB" id="A0A164SVW9"/>
<evidence type="ECO:0000313" key="1">
    <source>
        <dbReference type="EMBL" id="WOH07933.1"/>
    </source>
</evidence>
<dbReference type="KEGG" id="dcr:108196582"/>
<dbReference type="PANTHER" id="PTHR37254">
    <property type="entry name" value="OS01G0100500 PROTEIN"/>
    <property type="match status" value="1"/>
</dbReference>
<reference evidence="1" key="1">
    <citation type="journal article" date="2016" name="Nat. Genet.">
        <title>A high-quality carrot genome assembly provides new insights into carotenoid accumulation and asterid genome evolution.</title>
        <authorList>
            <person name="Iorizzo M."/>
            <person name="Ellison S."/>
            <person name="Senalik D."/>
            <person name="Zeng P."/>
            <person name="Satapoomin P."/>
            <person name="Huang J."/>
            <person name="Bowman M."/>
            <person name="Iovene M."/>
            <person name="Sanseverino W."/>
            <person name="Cavagnaro P."/>
            <person name="Yildiz M."/>
            <person name="Macko-Podgorni A."/>
            <person name="Moranska E."/>
            <person name="Grzebelus E."/>
            <person name="Grzebelus D."/>
            <person name="Ashrafi H."/>
            <person name="Zheng Z."/>
            <person name="Cheng S."/>
            <person name="Spooner D."/>
            <person name="Van Deynze A."/>
            <person name="Simon P."/>
        </authorList>
    </citation>
    <scope>NUCLEOTIDE SEQUENCE</scope>
    <source>
        <tissue evidence="1">Leaf</tissue>
    </source>
</reference>
<dbReference type="EMBL" id="CP093349">
    <property type="protein sequence ID" value="WOH07933.1"/>
    <property type="molecule type" value="Genomic_DNA"/>
</dbReference>
<keyword evidence="2" id="KW-1185">Reference proteome</keyword>
<dbReference type="Gramene" id="KZM86715">
    <property type="protein sequence ID" value="KZM86715"/>
    <property type="gene ID" value="DCAR_023849"/>
</dbReference>
<proteinExistence type="predicted"/>
<dbReference type="OMA" id="NGSHCAC"/>
<dbReference type="Proteomes" id="UP000077755">
    <property type="component" value="Chromosome 7"/>
</dbReference>
<reference evidence="1" key="2">
    <citation type="submission" date="2022-03" db="EMBL/GenBank/DDBJ databases">
        <title>Draft title - Genomic analysis of global carrot germplasm unveils the trajectory of domestication and the origin of high carotenoid orange carrot.</title>
        <authorList>
            <person name="Iorizzo M."/>
            <person name="Ellison S."/>
            <person name="Senalik D."/>
            <person name="Macko-Podgorni A."/>
            <person name="Grzebelus D."/>
            <person name="Bostan H."/>
            <person name="Rolling W."/>
            <person name="Curaba J."/>
            <person name="Simon P."/>
        </authorList>
    </citation>
    <scope>NUCLEOTIDE SEQUENCE</scope>
    <source>
        <tissue evidence="1">Leaf</tissue>
    </source>
</reference>
<dbReference type="PANTHER" id="PTHR37254:SF1">
    <property type="entry name" value="OS01G0100500 PROTEIN"/>
    <property type="match status" value="1"/>
</dbReference>
<accession>A0A164SVW9</accession>
<name>A0A164SVW9_DAUCS</name>
<organism evidence="1 2">
    <name type="scientific">Daucus carota subsp. sativus</name>
    <name type="common">Carrot</name>
    <dbReference type="NCBI Taxonomy" id="79200"/>
    <lineage>
        <taxon>Eukaryota</taxon>
        <taxon>Viridiplantae</taxon>
        <taxon>Streptophyta</taxon>
        <taxon>Embryophyta</taxon>
        <taxon>Tracheophyta</taxon>
        <taxon>Spermatophyta</taxon>
        <taxon>Magnoliopsida</taxon>
        <taxon>eudicotyledons</taxon>
        <taxon>Gunneridae</taxon>
        <taxon>Pentapetalae</taxon>
        <taxon>asterids</taxon>
        <taxon>campanulids</taxon>
        <taxon>Apiales</taxon>
        <taxon>Apiaceae</taxon>
        <taxon>Apioideae</taxon>
        <taxon>Scandiceae</taxon>
        <taxon>Daucinae</taxon>
        <taxon>Daucus</taxon>
        <taxon>Daucus sect. Daucus</taxon>
    </lineage>
</organism>
<protein>
    <submittedName>
        <fullName evidence="1">Uncharacterized protein</fullName>
    </submittedName>
</protein>
<gene>
    <name evidence="1" type="ORF">DCAR_0727368</name>
</gene>
<dbReference type="OrthoDB" id="1909934at2759"/>